<evidence type="ECO:0000256" key="12">
    <source>
        <dbReference type="PROSITE-ProRule" id="PRU00552"/>
    </source>
</evidence>
<dbReference type="Pfam" id="PF00271">
    <property type="entry name" value="Helicase_C"/>
    <property type="match status" value="1"/>
</dbReference>
<feature type="short sequence motif" description="Q motif" evidence="12">
    <location>
        <begin position="109"/>
        <end position="137"/>
    </location>
</feature>
<dbReference type="FunFam" id="3.40.50.300:FF:000657">
    <property type="entry name" value="Probable ATP-dependent RNA helicase DDX41"/>
    <property type="match status" value="1"/>
</dbReference>
<dbReference type="Proteomes" id="UP000001064">
    <property type="component" value="Unassembled WGS sequence"/>
</dbReference>
<dbReference type="eggNOG" id="KOG0341">
    <property type="taxonomic scope" value="Eukaryota"/>
</dbReference>
<evidence type="ECO:0000256" key="10">
    <source>
        <dbReference type="ARBA" id="ARBA00023594"/>
    </source>
</evidence>
<reference evidence="18" key="1">
    <citation type="journal article" date="2011" name="Genome Biol.">
        <title>Comparative genomics of the social amoebae Dictyostelium discoideum and Dictyostelium purpureum.</title>
        <authorList>
            <consortium name="US DOE Joint Genome Institute (JGI-PGF)"/>
            <person name="Sucgang R."/>
            <person name="Kuo A."/>
            <person name="Tian X."/>
            <person name="Salerno W."/>
            <person name="Parikh A."/>
            <person name="Feasley C.L."/>
            <person name="Dalin E."/>
            <person name="Tu H."/>
            <person name="Huang E."/>
            <person name="Barry K."/>
            <person name="Lindquist E."/>
            <person name="Shapiro H."/>
            <person name="Bruce D."/>
            <person name="Schmutz J."/>
            <person name="Salamov A."/>
            <person name="Fey P."/>
            <person name="Gaudet P."/>
            <person name="Anjard C."/>
            <person name="Babu M.M."/>
            <person name="Basu S."/>
            <person name="Bushmanova Y."/>
            <person name="van der Wel H."/>
            <person name="Katoh-Kurasawa M."/>
            <person name="Dinh C."/>
            <person name="Coutinho P.M."/>
            <person name="Saito T."/>
            <person name="Elias M."/>
            <person name="Schaap P."/>
            <person name="Kay R.R."/>
            <person name="Henrissat B."/>
            <person name="Eichinger L."/>
            <person name="Rivero F."/>
            <person name="Putnam N.H."/>
            <person name="West C.M."/>
            <person name="Loomis W.F."/>
            <person name="Chisholm R.L."/>
            <person name="Shaulsky G."/>
            <person name="Strassmann J.E."/>
            <person name="Queller D.C."/>
            <person name="Kuspa A."/>
            <person name="Grigoriev I.V."/>
        </authorList>
    </citation>
    <scope>NUCLEOTIDE SEQUENCE [LARGE SCALE GENOMIC DNA]</scope>
    <source>
        <strain evidence="18">QSDP1</strain>
    </source>
</reference>
<dbReference type="FunFam" id="3.40.50.300:FF:000449">
    <property type="entry name" value="Probable ATP-dependent RNA helicase DDX41"/>
    <property type="match status" value="1"/>
</dbReference>
<feature type="region of interest" description="Disordered" evidence="13">
    <location>
        <begin position="1"/>
        <end position="35"/>
    </location>
</feature>
<dbReference type="GO" id="GO:0003729">
    <property type="term" value="F:mRNA binding"/>
    <property type="evidence" value="ECO:0000318"/>
    <property type="project" value="GO_Central"/>
</dbReference>
<dbReference type="SMART" id="SM00490">
    <property type="entry name" value="HELICc"/>
    <property type="match status" value="1"/>
</dbReference>
<keyword evidence="6" id="KW-0347">Helicase</keyword>
<keyword evidence="3" id="KW-0547">Nucleotide-binding</keyword>
<comment type="similarity">
    <text evidence="10">Belongs to the DEAD box helicase family. DDX41 subfamily.</text>
</comment>
<gene>
    <name evidence="17" type="ORF">DICPUDRAFT_28243</name>
</gene>
<evidence type="ECO:0000256" key="5">
    <source>
        <dbReference type="ARBA" id="ARBA00022801"/>
    </source>
</evidence>
<dbReference type="AlphaFoldDB" id="F0ZBI8"/>
<keyword evidence="4" id="KW-0863">Zinc-finger</keyword>
<keyword evidence="7" id="KW-0862">Zinc</keyword>
<dbReference type="InterPro" id="IPR014001">
    <property type="entry name" value="Helicase_ATP-bd"/>
</dbReference>
<dbReference type="GeneID" id="10506723"/>
<dbReference type="OrthoDB" id="196131at2759"/>
<dbReference type="PROSITE" id="PS51192">
    <property type="entry name" value="HELICASE_ATP_BIND_1"/>
    <property type="match status" value="1"/>
</dbReference>
<keyword evidence="2" id="KW-0479">Metal-binding</keyword>
<dbReference type="InterPro" id="IPR044113">
    <property type="entry name" value="DEADc_DDX41"/>
</dbReference>
<dbReference type="SMART" id="SM00487">
    <property type="entry name" value="DEXDc"/>
    <property type="match status" value="1"/>
</dbReference>
<dbReference type="CDD" id="cd18787">
    <property type="entry name" value="SF2_C_DEAD"/>
    <property type="match status" value="1"/>
</dbReference>
<feature type="domain" description="DEAD-box RNA helicase Q" evidence="16">
    <location>
        <begin position="109"/>
        <end position="137"/>
    </location>
</feature>
<evidence type="ECO:0000256" key="3">
    <source>
        <dbReference type="ARBA" id="ARBA00022741"/>
    </source>
</evidence>
<dbReference type="PROSITE" id="PS51194">
    <property type="entry name" value="HELICASE_CTER"/>
    <property type="match status" value="1"/>
</dbReference>
<dbReference type="Pfam" id="PF00270">
    <property type="entry name" value="DEAD"/>
    <property type="match status" value="1"/>
</dbReference>
<dbReference type="PROSITE" id="PS51195">
    <property type="entry name" value="Q_MOTIF"/>
    <property type="match status" value="1"/>
</dbReference>
<dbReference type="GO" id="GO:0016787">
    <property type="term" value="F:hydrolase activity"/>
    <property type="evidence" value="ECO:0007669"/>
    <property type="project" value="UniProtKB-KW"/>
</dbReference>
<dbReference type="Gene3D" id="3.40.50.300">
    <property type="entry name" value="P-loop containing nucleotide triphosphate hydrolases"/>
    <property type="match status" value="2"/>
</dbReference>
<evidence type="ECO:0000259" key="15">
    <source>
        <dbReference type="PROSITE" id="PS51194"/>
    </source>
</evidence>
<dbReference type="KEGG" id="dpp:DICPUDRAFT_28243"/>
<accession>F0ZBI8</accession>
<keyword evidence="18" id="KW-1185">Reference proteome</keyword>
<dbReference type="OMA" id="FKTIWTL"/>
<dbReference type="FunCoup" id="F0ZBI8">
    <property type="interactions" value="591"/>
</dbReference>
<feature type="domain" description="Helicase C-terminal" evidence="15">
    <location>
        <begin position="335"/>
        <end position="495"/>
    </location>
</feature>
<evidence type="ECO:0000259" key="16">
    <source>
        <dbReference type="PROSITE" id="PS51195"/>
    </source>
</evidence>
<name>F0ZBI8_DICPU</name>
<evidence type="ECO:0000256" key="11">
    <source>
        <dbReference type="ARBA" id="ARBA00047984"/>
    </source>
</evidence>
<evidence type="ECO:0000256" key="2">
    <source>
        <dbReference type="ARBA" id="ARBA00022723"/>
    </source>
</evidence>
<feature type="domain" description="Helicase ATP-binding" evidence="14">
    <location>
        <begin position="140"/>
        <end position="324"/>
    </location>
</feature>
<dbReference type="STRING" id="5786.F0ZBI8"/>
<evidence type="ECO:0000313" key="18">
    <source>
        <dbReference type="Proteomes" id="UP000001064"/>
    </source>
</evidence>
<feature type="compositionally biased region" description="Basic and acidic residues" evidence="13">
    <location>
        <begin position="1"/>
        <end position="14"/>
    </location>
</feature>
<protein>
    <recommendedName>
        <fullName evidence="1">RNA helicase</fullName>
        <ecNumber evidence="1">3.6.4.13</ecNumber>
    </recommendedName>
</protein>
<evidence type="ECO:0000256" key="4">
    <source>
        <dbReference type="ARBA" id="ARBA00022771"/>
    </source>
</evidence>
<evidence type="ECO:0000259" key="14">
    <source>
        <dbReference type="PROSITE" id="PS51192"/>
    </source>
</evidence>
<dbReference type="PANTHER" id="PTHR47958">
    <property type="entry name" value="ATP-DEPENDENT RNA HELICASE DBP3"/>
    <property type="match status" value="1"/>
</dbReference>
<organism evidence="17 18">
    <name type="scientific">Dictyostelium purpureum</name>
    <name type="common">Slime mold</name>
    <dbReference type="NCBI Taxonomy" id="5786"/>
    <lineage>
        <taxon>Eukaryota</taxon>
        <taxon>Amoebozoa</taxon>
        <taxon>Evosea</taxon>
        <taxon>Eumycetozoa</taxon>
        <taxon>Dictyostelia</taxon>
        <taxon>Dictyosteliales</taxon>
        <taxon>Dictyosteliaceae</taxon>
        <taxon>Dictyostelium</taxon>
    </lineage>
</organism>
<comment type="catalytic activity">
    <reaction evidence="11">
        <text>ATP + H2O = ADP + phosphate + H(+)</text>
        <dbReference type="Rhea" id="RHEA:13065"/>
        <dbReference type="ChEBI" id="CHEBI:15377"/>
        <dbReference type="ChEBI" id="CHEBI:15378"/>
        <dbReference type="ChEBI" id="CHEBI:30616"/>
        <dbReference type="ChEBI" id="CHEBI:43474"/>
        <dbReference type="ChEBI" id="CHEBI:456216"/>
        <dbReference type="EC" id="3.6.4.13"/>
    </reaction>
</comment>
<dbReference type="GO" id="GO:0005681">
    <property type="term" value="C:spliceosomal complex"/>
    <property type="evidence" value="ECO:0000318"/>
    <property type="project" value="GO_Central"/>
</dbReference>
<keyword evidence="9" id="KW-0694">RNA-binding</keyword>
<proteinExistence type="inferred from homology"/>
<dbReference type="GO" id="GO:0005737">
    <property type="term" value="C:cytoplasm"/>
    <property type="evidence" value="ECO:0007669"/>
    <property type="project" value="UniProtKB-ARBA"/>
</dbReference>
<sequence>MIKKQENKTQRELQHGITSIPNEENPTEDKTVDEKRIEREENDILKSLKTFKPLVSVKDRAKDITYTESMKTSWRPPLYIRERDEKDNQKIRNQMNIIVDGDDTPPPITTFKEMKIPRSIIQVLDKKGIKKPSPIQMQGLPVVLSGRDMIGIAYTGSGKTLVFTLPMVLFALEEEKKLPIIQGEGPFGLILSPSRELARQTYDLVNSFTDSLAKDGFPKLRTLLAIGGIDMREQEQVFRKGIHMIVATPGRLLELLQKKKINFNLCKYLGLDEADRLIDFGFEDDIRSVLDHFTNQRQTLLFSATMPKKIQEFARSALVLPVEVNVGRAGAANLNVTQEVEFVKPEAKIVYLLECLQKTPPPVLIFCENKKDVDDIYEYLLLKQVEAVSIHGDKSQEEREGAIKAFREGKKDVLVATDVASKGLDFPDIQHVINFDMPREIENYIHRIGRTGRRGNKGVATTFINKTNTESLLLDLKYLLIEAKQKVPPALLEIPDDNQYLQKLQDLPKPCEYCDGRGHRLVNCPKLKKTSRSKKRNFSVLGGGDWVKNKYVYFLNHI</sequence>
<dbReference type="InterPro" id="IPR001650">
    <property type="entry name" value="Helicase_C-like"/>
</dbReference>
<evidence type="ECO:0000256" key="7">
    <source>
        <dbReference type="ARBA" id="ARBA00022833"/>
    </source>
</evidence>
<evidence type="ECO:0000256" key="8">
    <source>
        <dbReference type="ARBA" id="ARBA00022840"/>
    </source>
</evidence>
<evidence type="ECO:0000256" key="13">
    <source>
        <dbReference type="SAM" id="MobiDB-lite"/>
    </source>
</evidence>
<dbReference type="InterPro" id="IPR011545">
    <property type="entry name" value="DEAD/DEAH_box_helicase_dom"/>
</dbReference>
<dbReference type="GO" id="GO:0008270">
    <property type="term" value="F:zinc ion binding"/>
    <property type="evidence" value="ECO:0007669"/>
    <property type="project" value="UniProtKB-KW"/>
</dbReference>
<dbReference type="CDD" id="cd17951">
    <property type="entry name" value="DEADc_DDX41"/>
    <property type="match status" value="1"/>
</dbReference>
<dbReference type="EC" id="3.6.4.13" evidence="1"/>
<keyword evidence="8" id="KW-0067">ATP-binding</keyword>
<dbReference type="GO" id="GO:0000398">
    <property type="term" value="P:mRNA splicing, via spliceosome"/>
    <property type="evidence" value="ECO:0000318"/>
    <property type="project" value="GO_Central"/>
</dbReference>
<dbReference type="VEuPathDB" id="AmoebaDB:DICPUDRAFT_28243"/>
<dbReference type="InterPro" id="IPR027417">
    <property type="entry name" value="P-loop_NTPase"/>
</dbReference>
<evidence type="ECO:0000313" key="17">
    <source>
        <dbReference type="EMBL" id="EGC38703.1"/>
    </source>
</evidence>
<evidence type="ECO:0000256" key="1">
    <source>
        <dbReference type="ARBA" id="ARBA00012552"/>
    </source>
</evidence>
<dbReference type="EMBL" id="GL870971">
    <property type="protein sequence ID" value="EGC38703.1"/>
    <property type="molecule type" value="Genomic_DNA"/>
</dbReference>
<dbReference type="GO" id="GO:0003724">
    <property type="term" value="F:RNA helicase activity"/>
    <property type="evidence" value="ECO:0000318"/>
    <property type="project" value="GO_Central"/>
</dbReference>
<dbReference type="RefSeq" id="XP_003284799.1">
    <property type="nucleotide sequence ID" value="XM_003284751.1"/>
</dbReference>
<evidence type="ECO:0000256" key="6">
    <source>
        <dbReference type="ARBA" id="ARBA00022806"/>
    </source>
</evidence>
<dbReference type="InParanoid" id="F0ZBI8"/>
<dbReference type="InterPro" id="IPR014014">
    <property type="entry name" value="RNA_helicase_DEAD_Q_motif"/>
</dbReference>
<dbReference type="GO" id="GO:0005524">
    <property type="term" value="F:ATP binding"/>
    <property type="evidence" value="ECO:0007669"/>
    <property type="project" value="UniProtKB-KW"/>
</dbReference>
<evidence type="ECO:0000256" key="9">
    <source>
        <dbReference type="ARBA" id="ARBA00022884"/>
    </source>
</evidence>
<keyword evidence="5" id="KW-0378">Hydrolase</keyword>
<dbReference type="SUPFAM" id="SSF52540">
    <property type="entry name" value="P-loop containing nucleoside triphosphate hydrolases"/>
    <property type="match status" value="1"/>
</dbReference>